<evidence type="ECO:0000313" key="3">
    <source>
        <dbReference type="EMBL" id="OMJ74407.1"/>
    </source>
</evidence>
<feature type="region of interest" description="Disordered" evidence="2">
    <location>
        <begin position="1"/>
        <end position="25"/>
    </location>
</feature>
<evidence type="ECO:0000313" key="4">
    <source>
        <dbReference type="Proteomes" id="UP000187209"/>
    </source>
</evidence>
<proteinExistence type="predicted"/>
<gene>
    <name evidence="3" type="ORF">SteCoe_26663</name>
</gene>
<keyword evidence="1" id="KW-0175">Coiled coil</keyword>
<comment type="caution">
    <text evidence="3">The sequence shown here is derived from an EMBL/GenBank/DDBJ whole genome shotgun (WGS) entry which is preliminary data.</text>
</comment>
<evidence type="ECO:0000256" key="2">
    <source>
        <dbReference type="SAM" id="MobiDB-lite"/>
    </source>
</evidence>
<dbReference type="Proteomes" id="UP000187209">
    <property type="component" value="Unassembled WGS sequence"/>
</dbReference>
<protein>
    <submittedName>
        <fullName evidence="3">Uncharacterized protein</fullName>
    </submittedName>
</protein>
<dbReference type="AlphaFoldDB" id="A0A1R2BCB3"/>
<reference evidence="3 4" key="1">
    <citation type="submission" date="2016-11" db="EMBL/GenBank/DDBJ databases">
        <title>The macronuclear genome of Stentor coeruleus: a giant cell with tiny introns.</title>
        <authorList>
            <person name="Slabodnick M."/>
            <person name="Ruby J.G."/>
            <person name="Reiff S.B."/>
            <person name="Swart E.C."/>
            <person name="Gosai S."/>
            <person name="Prabakaran S."/>
            <person name="Witkowska E."/>
            <person name="Larue G.E."/>
            <person name="Fisher S."/>
            <person name="Freeman R.M."/>
            <person name="Gunawardena J."/>
            <person name="Chu W."/>
            <person name="Stover N.A."/>
            <person name="Gregory B.D."/>
            <person name="Nowacki M."/>
            <person name="Derisi J."/>
            <person name="Roy S.W."/>
            <person name="Marshall W.F."/>
            <person name="Sood P."/>
        </authorList>
    </citation>
    <scope>NUCLEOTIDE SEQUENCE [LARGE SCALE GENOMIC DNA]</scope>
    <source>
        <strain evidence="3">WM001</strain>
    </source>
</reference>
<organism evidence="3 4">
    <name type="scientific">Stentor coeruleus</name>
    <dbReference type="NCBI Taxonomy" id="5963"/>
    <lineage>
        <taxon>Eukaryota</taxon>
        <taxon>Sar</taxon>
        <taxon>Alveolata</taxon>
        <taxon>Ciliophora</taxon>
        <taxon>Postciliodesmatophora</taxon>
        <taxon>Heterotrichea</taxon>
        <taxon>Heterotrichida</taxon>
        <taxon>Stentoridae</taxon>
        <taxon>Stentor</taxon>
    </lineage>
</organism>
<evidence type="ECO:0000256" key="1">
    <source>
        <dbReference type="SAM" id="Coils"/>
    </source>
</evidence>
<dbReference type="EMBL" id="MPUH01000753">
    <property type="protein sequence ID" value="OMJ74407.1"/>
    <property type="molecule type" value="Genomic_DNA"/>
</dbReference>
<sequence length="232" mass="27088">MSKRSLTPAVRHGSKANSSKESCNKKNDFSNSYLQSFRLRTACTKDNTVVFHKNSEIIRNRFHRKSKSEITSETAAEVIKEYILPMFRNDLRKKNKTQLSNHKKSHKKPLEIVPGSVYSEITLSEQLAGELQILKTSNEELEKQNKKLEQEKSLNASELKNIKDQLLNLQTDYQIILEQNRKSLWDNNLKTMNYDYLQTQYDYYKSSFESACLQIENANKKVNESKNINDIR</sequence>
<keyword evidence="4" id="KW-1185">Reference proteome</keyword>
<name>A0A1R2BCB3_9CILI</name>
<accession>A0A1R2BCB3</accession>
<feature type="coiled-coil region" evidence="1">
    <location>
        <begin position="124"/>
        <end position="179"/>
    </location>
</feature>